<dbReference type="EMBL" id="NRJH01000073">
    <property type="protein sequence ID" value="RIY31349.1"/>
    <property type="molecule type" value="Genomic_DNA"/>
</dbReference>
<protein>
    <submittedName>
        <fullName evidence="2">Uncharacterized protein</fullName>
    </submittedName>
</protein>
<keyword evidence="3" id="KW-1185">Reference proteome</keyword>
<evidence type="ECO:0000313" key="3">
    <source>
        <dbReference type="Proteomes" id="UP000266258"/>
    </source>
</evidence>
<dbReference type="Proteomes" id="UP000266258">
    <property type="component" value="Unassembled WGS sequence"/>
</dbReference>
<dbReference type="AlphaFoldDB" id="A0A3A1Y215"/>
<feature type="region of interest" description="Disordered" evidence="1">
    <location>
        <begin position="69"/>
        <end position="101"/>
    </location>
</feature>
<sequence>GTSEEKRFIKHFKDKIKPKLDKQEDLTYYLIRNERVSELAIYSFNNGERFEPDYLLFLFVKIKKQNKDNPHLKEKEQNNTDPHLKEKEQDNHDPYLKEKEQDNHDPYLTYQGYIEPKGAHLIEQDKWKEDFLLDLSKEASSQGLIYGNYKIFGLPFYNQKEEISSNFDKELSEFIEKLKGA</sequence>
<gene>
    <name evidence="2" type="ORF">CJP74_07585</name>
</gene>
<evidence type="ECO:0000256" key="1">
    <source>
        <dbReference type="SAM" id="MobiDB-lite"/>
    </source>
</evidence>
<organism evidence="2 3">
    <name type="scientific">Psittacicella melopsittaci</name>
    <dbReference type="NCBI Taxonomy" id="2028576"/>
    <lineage>
        <taxon>Bacteria</taxon>
        <taxon>Pseudomonadati</taxon>
        <taxon>Pseudomonadota</taxon>
        <taxon>Gammaproteobacteria</taxon>
        <taxon>Pasteurellales</taxon>
        <taxon>Psittacicellaceae</taxon>
        <taxon>Psittacicella</taxon>
    </lineage>
</organism>
<evidence type="ECO:0000313" key="2">
    <source>
        <dbReference type="EMBL" id="RIY31349.1"/>
    </source>
</evidence>
<feature type="non-terminal residue" evidence="2">
    <location>
        <position position="1"/>
    </location>
</feature>
<comment type="caution">
    <text evidence="2">The sequence shown here is derived from an EMBL/GenBank/DDBJ whole genome shotgun (WGS) entry which is preliminary data.</text>
</comment>
<reference evidence="2 3" key="1">
    <citation type="submission" date="2017-08" db="EMBL/GenBank/DDBJ databases">
        <title>Reclassification of Bisgaard taxon 37 and 44.</title>
        <authorList>
            <person name="Christensen H."/>
        </authorList>
    </citation>
    <scope>NUCLEOTIDE SEQUENCE [LARGE SCALE GENOMIC DNA]</scope>
    <source>
        <strain evidence="2 3">B96_4</strain>
    </source>
</reference>
<accession>A0A3A1Y215</accession>
<name>A0A3A1Y215_9GAMM</name>
<proteinExistence type="predicted"/>